<proteinExistence type="predicted"/>
<feature type="region of interest" description="Disordered" evidence="1">
    <location>
        <begin position="1"/>
        <end position="27"/>
    </location>
</feature>
<organism evidence="2 3">
    <name type="scientific">Pleurotus eryngii</name>
    <name type="common">Boletus of the steppes</name>
    <dbReference type="NCBI Taxonomy" id="5323"/>
    <lineage>
        <taxon>Eukaryota</taxon>
        <taxon>Fungi</taxon>
        <taxon>Dikarya</taxon>
        <taxon>Basidiomycota</taxon>
        <taxon>Agaricomycotina</taxon>
        <taxon>Agaricomycetes</taxon>
        <taxon>Agaricomycetidae</taxon>
        <taxon>Agaricales</taxon>
        <taxon>Pleurotineae</taxon>
        <taxon>Pleurotaceae</taxon>
        <taxon>Pleurotus</taxon>
    </lineage>
</organism>
<dbReference type="Proteomes" id="UP000807025">
    <property type="component" value="Unassembled WGS sequence"/>
</dbReference>
<dbReference type="EMBL" id="MU154619">
    <property type="protein sequence ID" value="KAF9491468.1"/>
    <property type="molecule type" value="Genomic_DNA"/>
</dbReference>
<feature type="region of interest" description="Disordered" evidence="1">
    <location>
        <begin position="54"/>
        <end position="205"/>
    </location>
</feature>
<feature type="compositionally biased region" description="Polar residues" evidence="1">
    <location>
        <begin position="136"/>
        <end position="155"/>
    </location>
</feature>
<protein>
    <submittedName>
        <fullName evidence="2">Uncharacterized protein</fullName>
    </submittedName>
</protein>
<reference evidence="2" key="1">
    <citation type="submission" date="2020-11" db="EMBL/GenBank/DDBJ databases">
        <authorList>
            <consortium name="DOE Joint Genome Institute"/>
            <person name="Ahrendt S."/>
            <person name="Riley R."/>
            <person name="Andreopoulos W."/>
            <person name="Labutti K."/>
            <person name="Pangilinan J."/>
            <person name="Ruiz-Duenas F.J."/>
            <person name="Barrasa J.M."/>
            <person name="Sanchez-Garcia M."/>
            <person name="Camarero S."/>
            <person name="Miyauchi S."/>
            <person name="Serrano A."/>
            <person name="Linde D."/>
            <person name="Babiker R."/>
            <person name="Drula E."/>
            <person name="Ayuso-Fernandez I."/>
            <person name="Pacheco R."/>
            <person name="Padilla G."/>
            <person name="Ferreira P."/>
            <person name="Barriuso J."/>
            <person name="Kellner H."/>
            <person name="Castanera R."/>
            <person name="Alfaro M."/>
            <person name="Ramirez L."/>
            <person name="Pisabarro A.G."/>
            <person name="Kuo A."/>
            <person name="Tritt A."/>
            <person name="Lipzen A."/>
            <person name="He G."/>
            <person name="Yan M."/>
            <person name="Ng V."/>
            <person name="Cullen D."/>
            <person name="Martin F."/>
            <person name="Rosso M.-N."/>
            <person name="Henrissat B."/>
            <person name="Hibbett D."/>
            <person name="Martinez A.T."/>
            <person name="Grigoriev I.V."/>
        </authorList>
    </citation>
    <scope>NUCLEOTIDE SEQUENCE</scope>
    <source>
        <strain evidence="2">ATCC 90797</strain>
    </source>
</reference>
<feature type="compositionally biased region" description="Low complexity" evidence="1">
    <location>
        <begin position="156"/>
        <end position="199"/>
    </location>
</feature>
<evidence type="ECO:0000313" key="2">
    <source>
        <dbReference type="EMBL" id="KAF9491468.1"/>
    </source>
</evidence>
<keyword evidence="3" id="KW-1185">Reference proteome</keyword>
<comment type="caution">
    <text evidence="2">The sequence shown here is derived from an EMBL/GenBank/DDBJ whole genome shotgun (WGS) entry which is preliminary data.</text>
</comment>
<sequence length="301" mass="30660">MMNCQGLTNALKGSFPSHTPQQIAKGGYLHPPRTLIHLSTPENAHQSLQTVLNTPSATHKGPTMETPQKQPEMAPDPATSGKKHCRMEAETVAQPRDENAMDEDIPDTLTRPIRPATRATSRSGKAAANKHGGAATSNTTRAGPSHTTASPSTSVPLAPAKALPAAPSATGNPPASMPTTMASTPTTTVSTPAASALAATPPPPPVPAPAAPMTQNMATAAQSTGPAASATVFLQAQDHLAHPAAVLAMPQAPAVVTAMPPLPPLPAPHPAAPLAAPLPVLNDVIPEHGFGIKTLGTRMYS</sequence>
<feature type="compositionally biased region" description="Low complexity" evidence="1">
    <location>
        <begin position="124"/>
        <end position="135"/>
    </location>
</feature>
<accession>A0A9P6DD51</accession>
<gene>
    <name evidence="2" type="ORF">BDN71DRAFT_1510383</name>
</gene>
<name>A0A9P6DD51_PLEER</name>
<evidence type="ECO:0000256" key="1">
    <source>
        <dbReference type="SAM" id="MobiDB-lite"/>
    </source>
</evidence>
<dbReference type="AlphaFoldDB" id="A0A9P6DD51"/>
<evidence type="ECO:0000313" key="3">
    <source>
        <dbReference type="Proteomes" id="UP000807025"/>
    </source>
</evidence>